<name>A0AAV1JWZ3_9NEOP</name>
<protein>
    <submittedName>
        <fullName evidence="3">Uncharacterized protein</fullName>
    </submittedName>
</protein>
<sequence>MEWWVYGPIIVAIIMFLLVGTVFERRIEAAIRRLMERRQEQLTPSENLTTHESITPNVVAVAVSTTKLLQTKSYAQMPSKLVVHSSEPTKISSRTTSRTLSQKNMASRNSATVILNRSVPKLHA</sequence>
<gene>
    <name evidence="3" type="ORF">LNINA_LOCUS12323</name>
</gene>
<evidence type="ECO:0000313" key="3">
    <source>
        <dbReference type="EMBL" id="CAK1553317.1"/>
    </source>
</evidence>
<comment type="caution">
    <text evidence="3">The sequence shown here is derived from an EMBL/GenBank/DDBJ whole genome shotgun (WGS) entry which is preliminary data.</text>
</comment>
<evidence type="ECO:0000313" key="4">
    <source>
        <dbReference type="Proteomes" id="UP001497472"/>
    </source>
</evidence>
<dbReference type="EMBL" id="CAVLEF010000218">
    <property type="protein sequence ID" value="CAK1553317.1"/>
    <property type="molecule type" value="Genomic_DNA"/>
</dbReference>
<keyword evidence="2" id="KW-0472">Membrane</keyword>
<evidence type="ECO:0000256" key="1">
    <source>
        <dbReference type="SAM" id="MobiDB-lite"/>
    </source>
</evidence>
<reference evidence="3 4" key="1">
    <citation type="submission" date="2023-11" db="EMBL/GenBank/DDBJ databases">
        <authorList>
            <person name="Okamura Y."/>
        </authorList>
    </citation>
    <scope>NUCLEOTIDE SEQUENCE [LARGE SCALE GENOMIC DNA]</scope>
</reference>
<proteinExistence type="predicted"/>
<evidence type="ECO:0000256" key="2">
    <source>
        <dbReference type="SAM" id="Phobius"/>
    </source>
</evidence>
<feature type="transmembrane region" description="Helical" evidence="2">
    <location>
        <begin position="6"/>
        <end position="23"/>
    </location>
</feature>
<keyword evidence="4" id="KW-1185">Reference proteome</keyword>
<dbReference type="AlphaFoldDB" id="A0AAV1JWZ3"/>
<feature type="region of interest" description="Disordered" evidence="1">
    <location>
        <begin position="85"/>
        <end position="108"/>
    </location>
</feature>
<keyword evidence="2" id="KW-0812">Transmembrane</keyword>
<dbReference type="Proteomes" id="UP001497472">
    <property type="component" value="Unassembled WGS sequence"/>
</dbReference>
<organism evidence="3 4">
    <name type="scientific">Leptosia nina</name>
    <dbReference type="NCBI Taxonomy" id="320188"/>
    <lineage>
        <taxon>Eukaryota</taxon>
        <taxon>Metazoa</taxon>
        <taxon>Ecdysozoa</taxon>
        <taxon>Arthropoda</taxon>
        <taxon>Hexapoda</taxon>
        <taxon>Insecta</taxon>
        <taxon>Pterygota</taxon>
        <taxon>Neoptera</taxon>
        <taxon>Endopterygota</taxon>
        <taxon>Lepidoptera</taxon>
        <taxon>Glossata</taxon>
        <taxon>Ditrysia</taxon>
        <taxon>Papilionoidea</taxon>
        <taxon>Pieridae</taxon>
        <taxon>Pierinae</taxon>
        <taxon>Leptosia</taxon>
    </lineage>
</organism>
<feature type="compositionally biased region" description="Polar residues" evidence="1">
    <location>
        <begin position="86"/>
        <end position="108"/>
    </location>
</feature>
<keyword evidence="2" id="KW-1133">Transmembrane helix</keyword>
<accession>A0AAV1JWZ3</accession>